<dbReference type="Proteomes" id="UP000245609">
    <property type="component" value="Unassembled WGS sequence"/>
</dbReference>
<keyword evidence="9" id="KW-0496">Mitochondrion</keyword>
<keyword evidence="4" id="KW-0645">Protease</keyword>
<dbReference type="GO" id="GO:0006465">
    <property type="term" value="P:signal peptide processing"/>
    <property type="evidence" value="ECO:0007669"/>
    <property type="project" value="InterPro"/>
</dbReference>
<dbReference type="Pfam" id="PF10502">
    <property type="entry name" value="Peptidase_S26"/>
    <property type="match status" value="2"/>
</dbReference>
<feature type="domain" description="Peptidase S26" evidence="12">
    <location>
        <begin position="12"/>
        <end position="100"/>
    </location>
</feature>
<dbReference type="InterPro" id="IPR037730">
    <property type="entry name" value="IMP2"/>
</dbReference>
<keyword evidence="7" id="KW-0378">Hydrolase</keyword>
<dbReference type="GO" id="GO:0006627">
    <property type="term" value="P:protein processing involved in protein targeting to mitochondrion"/>
    <property type="evidence" value="ECO:0007669"/>
    <property type="project" value="InterPro"/>
</dbReference>
<feature type="domain" description="Peptidase S26" evidence="12">
    <location>
        <begin position="104"/>
        <end position="151"/>
    </location>
</feature>
<evidence type="ECO:0000256" key="2">
    <source>
        <dbReference type="ARBA" id="ARBA00007066"/>
    </source>
</evidence>
<evidence type="ECO:0000256" key="1">
    <source>
        <dbReference type="ARBA" id="ARBA00004434"/>
    </source>
</evidence>
<comment type="caution">
    <text evidence="13">The sequence shown here is derived from an EMBL/GenBank/DDBJ whole genome shotgun (WGS) entry which is preliminary data.</text>
</comment>
<evidence type="ECO:0000256" key="9">
    <source>
        <dbReference type="ARBA" id="ARBA00023128"/>
    </source>
</evidence>
<dbReference type="Gene3D" id="2.10.109.10">
    <property type="entry name" value="Umud Fragment, subunit A"/>
    <property type="match status" value="1"/>
</dbReference>
<evidence type="ECO:0000256" key="6">
    <source>
        <dbReference type="ARBA" id="ARBA00022792"/>
    </source>
</evidence>
<dbReference type="InterPro" id="IPR036286">
    <property type="entry name" value="LexA/Signal_pep-like_sf"/>
</dbReference>
<evidence type="ECO:0000256" key="4">
    <source>
        <dbReference type="ARBA" id="ARBA00022670"/>
    </source>
</evidence>
<evidence type="ECO:0000256" key="7">
    <source>
        <dbReference type="ARBA" id="ARBA00022801"/>
    </source>
</evidence>
<evidence type="ECO:0000256" key="3">
    <source>
        <dbReference type="ARBA" id="ARBA00013650"/>
    </source>
</evidence>
<comment type="subcellular location">
    <subcellularLocation>
        <location evidence="1">Mitochondrion inner membrane</location>
        <topology evidence="1">Single-pass membrane protein</topology>
    </subcellularLocation>
</comment>
<name>A0A2T9ZK57_9FUNG</name>
<dbReference type="SUPFAM" id="SSF51306">
    <property type="entry name" value="LexA/Signal peptidase"/>
    <property type="match status" value="1"/>
</dbReference>
<dbReference type="OrthoDB" id="308440at2759"/>
<dbReference type="EMBL" id="MBFS01000058">
    <property type="protein sequence ID" value="PVV04955.1"/>
    <property type="molecule type" value="Genomic_DNA"/>
</dbReference>
<reference evidence="13 14" key="1">
    <citation type="journal article" date="2018" name="MBio">
        <title>Comparative Genomics Reveals the Core Gene Toolbox for the Fungus-Insect Symbiosis.</title>
        <authorList>
            <person name="Wang Y."/>
            <person name="Stata M."/>
            <person name="Wang W."/>
            <person name="Stajich J.E."/>
            <person name="White M.M."/>
            <person name="Moncalvo J.M."/>
        </authorList>
    </citation>
    <scope>NUCLEOTIDE SEQUENCE [LARGE SCALE GENOMIC DNA]</scope>
    <source>
        <strain evidence="13 14">SC-DP-2</strain>
    </source>
</reference>
<proteinExistence type="inferred from homology"/>
<dbReference type="PANTHER" id="PTHR46041">
    <property type="entry name" value="MITOCHONDRIAL INNER MEMBRANE PROTEASE SUBUNIT 2"/>
    <property type="match status" value="1"/>
</dbReference>
<keyword evidence="5" id="KW-0812">Transmembrane</keyword>
<keyword evidence="6" id="KW-0999">Mitochondrion inner membrane</keyword>
<dbReference type="STRING" id="133381.A0A2T9ZK57"/>
<dbReference type="CDD" id="cd06530">
    <property type="entry name" value="S26_SPase_I"/>
    <property type="match status" value="1"/>
</dbReference>
<dbReference type="PRINTS" id="PR00727">
    <property type="entry name" value="LEADERPTASE"/>
</dbReference>
<evidence type="ECO:0000256" key="5">
    <source>
        <dbReference type="ARBA" id="ARBA00022692"/>
    </source>
</evidence>
<evidence type="ECO:0000259" key="12">
    <source>
        <dbReference type="Pfam" id="PF10502"/>
    </source>
</evidence>
<sequence length="171" mass="19069">MSKLGSRVFKALLWIPVVIYINDNIFSMTFIQGRSMQPALNPDTNKLKSDLVLLDKTVTGSGSKFFLKIGDVVTLYDPFRPDTILVKRIIGLPGSLITPTNNSQFPSKSPIVIPAGHCWIEGDEGFHSVDSNSFGYVPLGLIHGRVSFVLYPFSRFGFVDPKENRDLVFIF</sequence>
<keyword evidence="14" id="KW-1185">Reference proteome</keyword>
<dbReference type="InterPro" id="IPR019533">
    <property type="entry name" value="Peptidase_S26"/>
</dbReference>
<organism evidence="13 14">
    <name type="scientific">Smittium megazygosporum</name>
    <dbReference type="NCBI Taxonomy" id="133381"/>
    <lineage>
        <taxon>Eukaryota</taxon>
        <taxon>Fungi</taxon>
        <taxon>Fungi incertae sedis</taxon>
        <taxon>Zoopagomycota</taxon>
        <taxon>Kickxellomycotina</taxon>
        <taxon>Harpellomycetes</taxon>
        <taxon>Harpellales</taxon>
        <taxon>Legeriomycetaceae</taxon>
        <taxon>Smittium</taxon>
    </lineage>
</organism>
<feature type="active site" evidence="11">
    <location>
        <position position="35"/>
    </location>
</feature>
<evidence type="ECO:0000256" key="11">
    <source>
        <dbReference type="PIRSR" id="PIRSR600223-1"/>
    </source>
</evidence>
<evidence type="ECO:0000313" key="14">
    <source>
        <dbReference type="Proteomes" id="UP000245609"/>
    </source>
</evidence>
<keyword evidence="8" id="KW-1133">Transmembrane helix</keyword>
<protein>
    <recommendedName>
        <fullName evidence="3">Mitochondrial inner membrane protease subunit 2</fullName>
    </recommendedName>
</protein>
<evidence type="ECO:0000256" key="10">
    <source>
        <dbReference type="ARBA" id="ARBA00023136"/>
    </source>
</evidence>
<feature type="active site" evidence="11">
    <location>
        <position position="87"/>
    </location>
</feature>
<gene>
    <name evidence="13" type="ORF">BB560_000531</name>
</gene>
<dbReference type="GO" id="GO:0042720">
    <property type="term" value="C:mitochondrial inner membrane peptidase complex"/>
    <property type="evidence" value="ECO:0007669"/>
    <property type="project" value="InterPro"/>
</dbReference>
<dbReference type="InterPro" id="IPR000223">
    <property type="entry name" value="Pept_S26A_signal_pept_1"/>
</dbReference>
<comment type="similarity">
    <text evidence="2">Belongs to the peptidase S26 family. IMP2 subfamily.</text>
</comment>
<dbReference type="GO" id="GO:0004252">
    <property type="term" value="F:serine-type endopeptidase activity"/>
    <property type="evidence" value="ECO:0007669"/>
    <property type="project" value="InterPro"/>
</dbReference>
<dbReference type="AlphaFoldDB" id="A0A2T9ZK57"/>
<dbReference type="PANTHER" id="PTHR46041:SF2">
    <property type="entry name" value="MITOCHONDRIAL INNER MEMBRANE PROTEASE SUBUNIT 2"/>
    <property type="match status" value="1"/>
</dbReference>
<keyword evidence="10" id="KW-0472">Membrane</keyword>
<evidence type="ECO:0000256" key="8">
    <source>
        <dbReference type="ARBA" id="ARBA00022989"/>
    </source>
</evidence>
<evidence type="ECO:0000313" key="13">
    <source>
        <dbReference type="EMBL" id="PVV04955.1"/>
    </source>
</evidence>
<accession>A0A2T9ZK57</accession>